<dbReference type="GO" id="GO:0016787">
    <property type="term" value="F:hydrolase activity"/>
    <property type="evidence" value="ECO:0007669"/>
    <property type="project" value="UniProtKB-KW"/>
</dbReference>
<evidence type="ECO:0000259" key="2">
    <source>
        <dbReference type="Pfam" id="PF00561"/>
    </source>
</evidence>
<organism evidence="3 4">
    <name type="scientific">Agromyces albus</name>
    <dbReference type="NCBI Taxonomy" id="205332"/>
    <lineage>
        <taxon>Bacteria</taxon>
        <taxon>Bacillati</taxon>
        <taxon>Actinomycetota</taxon>
        <taxon>Actinomycetes</taxon>
        <taxon>Micrococcales</taxon>
        <taxon>Microbacteriaceae</taxon>
        <taxon>Agromyces</taxon>
    </lineage>
</organism>
<keyword evidence="1 3" id="KW-0378">Hydrolase</keyword>
<dbReference type="InterPro" id="IPR000073">
    <property type="entry name" value="AB_hydrolase_1"/>
</dbReference>
<protein>
    <submittedName>
        <fullName evidence="3">Alpha/beta hydrolase</fullName>
    </submittedName>
</protein>
<dbReference type="Pfam" id="PF00561">
    <property type="entry name" value="Abhydrolase_1"/>
    <property type="match status" value="1"/>
</dbReference>
<sequence length="302" mass="33975">MRAFEPHRVSSAETANWVPPLPDASGFDHLLVETPGLRQHVAIVGDGEPIVLLHGFPQHWWQWHQVAPLIAEHGYRVICPDLRGAGWTEADDPGIERETRLHDLLAIFEALGIDRAHVVSHDMGAITAMQLAYTHPNRVRRAVQLSVPPGFISFSPKLIAAFRHMPHLIWHHPGDSLRGVWADQYTAKPTPEATIDAHLAPMQRSGIDQAVRALYRGMVIPESMRLSRGVYKRRHLTVPTLLAFGRADTRFNEPLVRHLCPNPERFADHVEFAFVDDAGKLLPDDAPDTVANLTLDWIRRTD</sequence>
<proteinExistence type="predicted"/>
<dbReference type="AlphaFoldDB" id="A0A4Q2L413"/>
<dbReference type="Gene3D" id="3.40.50.1820">
    <property type="entry name" value="alpha/beta hydrolase"/>
    <property type="match status" value="1"/>
</dbReference>
<dbReference type="RefSeq" id="WP_129519115.1">
    <property type="nucleotide sequence ID" value="NZ_SDPN01000002.1"/>
</dbReference>
<dbReference type="EMBL" id="SDPN01000002">
    <property type="protein sequence ID" value="RXZ72928.1"/>
    <property type="molecule type" value="Genomic_DNA"/>
</dbReference>
<dbReference type="PRINTS" id="PR00412">
    <property type="entry name" value="EPOXHYDRLASE"/>
</dbReference>
<evidence type="ECO:0000256" key="1">
    <source>
        <dbReference type="ARBA" id="ARBA00022801"/>
    </source>
</evidence>
<accession>A0A4Q2L413</accession>
<dbReference type="Proteomes" id="UP000293865">
    <property type="component" value="Unassembled WGS sequence"/>
</dbReference>
<evidence type="ECO:0000313" key="3">
    <source>
        <dbReference type="EMBL" id="RXZ72928.1"/>
    </source>
</evidence>
<reference evidence="3 4" key="1">
    <citation type="submission" date="2019-01" db="EMBL/GenBank/DDBJ databases">
        <title>Agromyces.</title>
        <authorList>
            <person name="Li J."/>
        </authorList>
    </citation>
    <scope>NUCLEOTIDE SEQUENCE [LARGE SCALE GENOMIC DNA]</scope>
    <source>
        <strain evidence="3 4">DSM 15934</strain>
    </source>
</reference>
<dbReference type="InterPro" id="IPR029058">
    <property type="entry name" value="AB_hydrolase_fold"/>
</dbReference>
<dbReference type="OrthoDB" id="2987348at2"/>
<evidence type="ECO:0000313" key="4">
    <source>
        <dbReference type="Proteomes" id="UP000293865"/>
    </source>
</evidence>
<comment type="caution">
    <text evidence="3">The sequence shown here is derived from an EMBL/GenBank/DDBJ whole genome shotgun (WGS) entry which is preliminary data.</text>
</comment>
<dbReference type="PRINTS" id="PR00111">
    <property type="entry name" value="ABHYDROLASE"/>
</dbReference>
<gene>
    <name evidence="3" type="ORF">ESP51_01495</name>
</gene>
<dbReference type="SUPFAM" id="SSF53474">
    <property type="entry name" value="alpha/beta-Hydrolases"/>
    <property type="match status" value="1"/>
</dbReference>
<feature type="domain" description="AB hydrolase-1" evidence="2">
    <location>
        <begin position="49"/>
        <end position="147"/>
    </location>
</feature>
<name>A0A4Q2L413_9MICO</name>
<dbReference type="PANTHER" id="PTHR43329">
    <property type="entry name" value="EPOXIDE HYDROLASE"/>
    <property type="match status" value="1"/>
</dbReference>
<keyword evidence="4" id="KW-1185">Reference proteome</keyword>
<dbReference type="InterPro" id="IPR000639">
    <property type="entry name" value="Epox_hydrolase-like"/>
</dbReference>